<sequence>MTEANTDWADALEGPEKKPMKRRTKIALWLFAALIAWLTLSNASWLAPAPEGKPKLIAHRGVYHLYDKRAAVGRDTCTAVHAYPPEHDVFENTPESMRWAVGLGANMVEIDVAPTKDGRMVLFHDWTVDCRTDGEGETRDLTLAELKALDIGYGYTADGGKTFPLRGKGVGKLPTVEEGLAALPVHPILFNFKSKNPREADQLFAILKVSGRDSKKLGDAFYGAERPVKRMRELLPDNWSFDLKREALACSKEYVTYGWTGIVPESCRNGVIAIPINYQWAFSGWPNRLVARMDSVGARVIVFGPYESGKSNEGLSTPQQLAKIPASFNGYIWVEDIRAVGPALRPRQR</sequence>
<dbReference type="GO" id="GO:0008081">
    <property type="term" value="F:phosphoric diester hydrolase activity"/>
    <property type="evidence" value="ECO:0007669"/>
    <property type="project" value="InterPro"/>
</dbReference>
<dbReference type="GO" id="GO:0006629">
    <property type="term" value="P:lipid metabolic process"/>
    <property type="evidence" value="ECO:0007669"/>
    <property type="project" value="InterPro"/>
</dbReference>
<keyword evidence="4" id="KW-1185">Reference proteome</keyword>
<keyword evidence="1" id="KW-0812">Transmembrane</keyword>
<dbReference type="InterPro" id="IPR017946">
    <property type="entry name" value="PLC-like_Pdiesterase_TIM-brl"/>
</dbReference>
<dbReference type="OrthoDB" id="9795622at2"/>
<dbReference type="Proteomes" id="UP000197361">
    <property type="component" value="Unassembled WGS sequence"/>
</dbReference>
<keyword evidence="1" id="KW-0472">Membrane</keyword>
<dbReference type="RefSeq" id="WP_088443199.1">
    <property type="nucleotide sequence ID" value="NZ_BMMC01000011.1"/>
</dbReference>
<name>A0A246JQ15_9SPHN</name>
<evidence type="ECO:0000313" key="4">
    <source>
        <dbReference type="Proteomes" id="UP000197361"/>
    </source>
</evidence>
<accession>A0A246JQ15</accession>
<reference evidence="3 4" key="1">
    <citation type="journal article" date="2010" name="Int. J. Syst. Evol. Microbiol.">
        <title>Sphingopyxis bauzanensis sp. nov., a psychrophilic bacterium isolated from soil.</title>
        <authorList>
            <person name="Zhang D.C."/>
            <person name="Liu H.C."/>
            <person name="Xin Y.H."/>
            <person name="Zhou Y.G."/>
            <person name="Schinner F."/>
            <person name="Margesin R."/>
        </authorList>
    </citation>
    <scope>NUCLEOTIDE SEQUENCE [LARGE SCALE GENOMIC DNA]</scope>
    <source>
        <strain evidence="3 4">DSM 22271</strain>
    </source>
</reference>
<evidence type="ECO:0000313" key="3">
    <source>
        <dbReference type="EMBL" id="OWQ94917.1"/>
    </source>
</evidence>
<evidence type="ECO:0000259" key="2">
    <source>
        <dbReference type="PROSITE" id="PS51704"/>
    </source>
</evidence>
<dbReference type="EMBL" id="NISK01000004">
    <property type="protein sequence ID" value="OWQ94917.1"/>
    <property type="molecule type" value="Genomic_DNA"/>
</dbReference>
<proteinExistence type="predicted"/>
<feature type="domain" description="GP-PDE" evidence="2">
    <location>
        <begin position="54"/>
        <end position="327"/>
    </location>
</feature>
<dbReference type="PANTHER" id="PTHR43805:SF1">
    <property type="entry name" value="GP-PDE DOMAIN-CONTAINING PROTEIN"/>
    <property type="match status" value="1"/>
</dbReference>
<dbReference type="AlphaFoldDB" id="A0A246JQ15"/>
<dbReference type="PANTHER" id="PTHR43805">
    <property type="entry name" value="GLYCEROPHOSPHORYL DIESTER PHOSPHODIESTERASE"/>
    <property type="match status" value="1"/>
</dbReference>
<dbReference type="Gene3D" id="3.20.20.190">
    <property type="entry name" value="Phosphatidylinositol (PI) phosphodiesterase"/>
    <property type="match status" value="1"/>
</dbReference>
<dbReference type="SUPFAM" id="SSF51695">
    <property type="entry name" value="PLC-like phosphodiesterases"/>
    <property type="match status" value="1"/>
</dbReference>
<comment type="caution">
    <text evidence="3">The sequence shown here is derived from an EMBL/GenBank/DDBJ whole genome shotgun (WGS) entry which is preliminary data.</text>
</comment>
<evidence type="ECO:0000256" key="1">
    <source>
        <dbReference type="SAM" id="Phobius"/>
    </source>
</evidence>
<dbReference type="Pfam" id="PF03009">
    <property type="entry name" value="GDPD"/>
    <property type="match status" value="1"/>
</dbReference>
<gene>
    <name evidence="3" type="ORF">CDQ92_17920</name>
</gene>
<dbReference type="PROSITE" id="PS51704">
    <property type="entry name" value="GP_PDE"/>
    <property type="match status" value="1"/>
</dbReference>
<feature type="transmembrane region" description="Helical" evidence="1">
    <location>
        <begin position="26"/>
        <end position="47"/>
    </location>
</feature>
<dbReference type="InterPro" id="IPR030395">
    <property type="entry name" value="GP_PDE_dom"/>
</dbReference>
<keyword evidence="1" id="KW-1133">Transmembrane helix</keyword>
<protein>
    <submittedName>
        <fullName evidence="3">Glycerophosphodiester phosphodiesterase</fullName>
    </submittedName>
</protein>
<organism evidence="3 4">
    <name type="scientific">Sphingopyxis bauzanensis</name>
    <dbReference type="NCBI Taxonomy" id="651663"/>
    <lineage>
        <taxon>Bacteria</taxon>
        <taxon>Pseudomonadati</taxon>
        <taxon>Pseudomonadota</taxon>
        <taxon>Alphaproteobacteria</taxon>
        <taxon>Sphingomonadales</taxon>
        <taxon>Sphingomonadaceae</taxon>
        <taxon>Sphingopyxis</taxon>
    </lineage>
</organism>